<dbReference type="EMBL" id="NBII01000008">
    <property type="protein sequence ID" value="PAV16754.1"/>
    <property type="molecule type" value="Genomic_DNA"/>
</dbReference>
<keyword evidence="4 6" id="KW-0472">Membrane</keyword>
<feature type="transmembrane region" description="Helical" evidence="6">
    <location>
        <begin position="200"/>
        <end position="222"/>
    </location>
</feature>
<dbReference type="AlphaFoldDB" id="A0A286UB50"/>
<feature type="transmembrane region" description="Helical" evidence="6">
    <location>
        <begin position="383"/>
        <end position="403"/>
    </location>
</feature>
<feature type="transmembrane region" description="Helical" evidence="6">
    <location>
        <begin position="481"/>
        <end position="500"/>
    </location>
</feature>
<evidence type="ECO:0000313" key="9">
    <source>
        <dbReference type="Proteomes" id="UP000217199"/>
    </source>
</evidence>
<keyword evidence="2 6" id="KW-0812">Transmembrane</keyword>
<dbReference type="PANTHER" id="PTHR23502:SF60">
    <property type="entry name" value="MAJOR FACILITATOR SUPERFAMILY (MFS) PROFILE DOMAIN-CONTAINING PROTEIN-RELATED"/>
    <property type="match status" value="1"/>
</dbReference>
<dbReference type="FunCoup" id="A0A286UB50">
    <property type="interactions" value="8"/>
</dbReference>
<evidence type="ECO:0000256" key="5">
    <source>
        <dbReference type="SAM" id="MobiDB-lite"/>
    </source>
</evidence>
<dbReference type="STRING" id="2282107.A0A286UB50"/>
<feature type="domain" description="Major facilitator superfamily (MFS) profile" evidence="7">
    <location>
        <begin position="108"/>
        <end position="542"/>
    </location>
</feature>
<dbReference type="Pfam" id="PF07690">
    <property type="entry name" value="MFS_1"/>
    <property type="match status" value="1"/>
</dbReference>
<feature type="transmembrane region" description="Helical" evidence="6">
    <location>
        <begin position="139"/>
        <end position="163"/>
    </location>
</feature>
<evidence type="ECO:0000259" key="7">
    <source>
        <dbReference type="PROSITE" id="PS50850"/>
    </source>
</evidence>
<dbReference type="InParanoid" id="A0A286UB50"/>
<feature type="transmembrane region" description="Helical" evidence="6">
    <location>
        <begin position="520"/>
        <end position="538"/>
    </location>
</feature>
<evidence type="ECO:0000256" key="1">
    <source>
        <dbReference type="ARBA" id="ARBA00004141"/>
    </source>
</evidence>
<dbReference type="InterPro" id="IPR020846">
    <property type="entry name" value="MFS_dom"/>
</dbReference>
<dbReference type="Proteomes" id="UP000217199">
    <property type="component" value="Unassembled WGS sequence"/>
</dbReference>
<organism evidence="8 9">
    <name type="scientific">Pyrrhoderma noxium</name>
    <dbReference type="NCBI Taxonomy" id="2282107"/>
    <lineage>
        <taxon>Eukaryota</taxon>
        <taxon>Fungi</taxon>
        <taxon>Dikarya</taxon>
        <taxon>Basidiomycota</taxon>
        <taxon>Agaricomycotina</taxon>
        <taxon>Agaricomycetes</taxon>
        <taxon>Hymenochaetales</taxon>
        <taxon>Hymenochaetaceae</taxon>
        <taxon>Pyrrhoderma</taxon>
    </lineage>
</organism>
<sequence>MENSYKKSLVSASTTLQDNVNNSSMDLPGIGTPVNVPLTRQISKREDSPPESESHTRSVTPVQHHINPKALEAGFSKGKEQEIILIEWKGPDDPCNPLNWSYKKKWIATLIVSSFTFISPVSSSMIAPASTQVAEEFGITSNVLMAMATSVFVLGYAIGPLFLGPLSELYGRSRVLQIANLWYLAWNIACGAAQNTGELIAFRFLSGLGGSAPLAIGGGVLGDCWRAEERGQAIAIYSLAPLLGPVIGPVCGSWIARFSTWRWVFWSTSIADGIVQILGIFFLKETFAPVLLERKAHELRKKFISEGNTVQEVKTRYEARDRQWKHIFAKAVVRPFALFVKEPIIQLLGVYMAFVYGLIYLILTTVPEIFQQTYHETVGIAGLNYLALGVGLTGASQINARLLDPIYRYLKSRNDGVGQPEFRLPSMVPGTVFLPIGLLLFGWTAEEHVHWIAPDIGLAFIGAGVVLNFQSIQTYVIDAFTLHAASALAAVSFLRSIAGFGFPLFAPAMYAALGYGKGDTILAAFAIVVGCPAPWLFWKYGAKIRAKSHYAANS</sequence>
<feature type="region of interest" description="Disordered" evidence="5">
    <location>
        <begin position="17"/>
        <end position="63"/>
    </location>
</feature>
<evidence type="ECO:0000313" key="8">
    <source>
        <dbReference type="EMBL" id="PAV16754.1"/>
    </source>
</evidence>
<accession>A0A286UB50</accession>
<comment type="subcellular location">
    <subcellularLocation>
        <location evidence="1">Membrane</location>
        <topology evidence="1">Multi-pass membrane protein</topology>
    </subcellularLocation>
</comment>
<evidence type="ECO:0000256" key="6">
    <source>
        <dbReference type="SAM" id="Phobius"/>
    </source>
</evidence>
<dbReference type="CDD" id="cd17323">
    <property type="entry name" value="MFS_Tpo1_MDR_like"/>
    <property type="match status" value="1"/>
</dbReference>
<dbReference type="PANTHER" id="PTHR23502">
    <property type="entry name" value="MAJOR FACILITATOR SUPERFAMILY"/>
    <property type="match status" value="1"/>
</dbReference>
<reference evidence="8 9" key="1">
    <citation type="journal article" date="2017" name="Mol. Ecol.">
        <title>Comparative and population genomic landscape of Phellinus noxius: A hypervariable fungus causing root rot in trees.</title>
        <authorList>
            <person name="Chung C.L."/>
            <person name="Lee T.J."/>
            <person name="Akiba M."/>
            <person name="Lee H.H."/>
            <person name="Kuo T.H."/>
            <person name="Liu D."/>
            <person name="Ke H.M."/>
            <person name="Yokoi T."/>
            <person name="Roa M.B."/>
            <person name="Lu M.J."/>
            <person name="Chang Y.Y."/>
            <person name="Ann P.J."/>
            <person name="Tsai J.N."/>
            <person name="Chen C.Y."/>
            <person name="Tzean S.S."/>
            <person name="Ota Y."/>
            <person name="Hattori T."/>
            <person name="Sahashi N."/>
            <person name="Liou R.F."/>
            <person name="Kikuchi T."/>
            <person name="Tsai I.J."/>
        </authorList>
    </citation>
    <scope>NUCLEOTIDE SEQUENCE [LARGE SCALE GENOMIC DNA]</scope>
    <source>
        <strain evidence="8 9">FFPRI411160</strain>
    </source>
</reference>
<dbReference type="OrthoDB" id="6770063at2759"/>
<dbReference type="PROSITE" id="PS50850">
    <property type="entry name" value="MFS"/>
    <property type="match status" value="1"/>
</dbReference>
<feature type="transmembrane region" description="Helical" evidence="6">
    <location>
        <begin position="175"/>
        <end position="194"/>
    </location>
</feature>
<comment type="caution">
    <text evidence="8">The sequence shown here is derived from an EMBL/GenBank/DDBJ whole genome shotgun (WGS) entry which is preliminary data.</text>
</comment>
<keyword evidence="3 6" id="KW-1133">Transmembrane helix</keyword>
<dbReference type="FunFam" id="1.20.1250.20:FF:000011">
    <property type="entry name" value="MFS multidrug transporter, putative"/>
    <property type="match status" value="1"/>
</dbReference>
<feature type="transmembrane region" description="Helical" evidence="6">
    <location>
        <begin position="424"/>
        <end position="445"/>
    </location>
</feature>
<dbReference type="InterPro" id="IPR011701">
    <property type="entry name" value="MFS"/>
</dbReference>
<feature type="transmembrane region" description="Helical" evidence="6">
    <location>
        <begin position="263"/>
        <end position="283"/>
    </location>
</feature>
<proteinExistence type="predicted"/>
<dbReference type="GO" id="GO:0016020">
    <property type="term" value="C:membrane"/>
    <property type="evidence" value="ECO:0007669"/>
    <property type="project" value="UniProtKB-SubCell"/>
</dbReference>
<feature type="transmembrane region" description="Helical" evidence="6">
    <location>
        <begin position="451"/>
        <end position="469"/>
    </location>
</feature>
<feature type="transmembrane region" description="Helical" evidence="6">
    <location>
        <begin position="234"/>
        <end position="257"/>
    </location>
</feature>
<feature type="compositionally biased region" description="Basic and acidic residues" evidence="5">
    <location>
        <begin position="43"/>
        <end position="56"/>
    </location>
</feature>
<dbReference type="GO" id="GO:0022857">
    <property type="term" value="F:transmembrane transporter activity"/>
    <property type="evidence" value="ECO:0007669"/>
    <property type="project" value="InterPro"/>
</dbReference>
<feature type="transmembrane region" description="Helical" evidence="6">
    <location>
        <begin position="106"/>
        <end position="127"/>
    </location>
</feature>
<name>A0A286UB50_9AGAM</name>
<feature type="transmembrane region" description="Helical" evidence="6">
    <location>
        <begin position="344"/>
        <end position="363"/>
    </location>
</feature>
<dbReference type="SUPFAM" id="SSF103473">
    <property type="entry name" value="MFS general substrate transporter"/>
    <property type="match status" value="1"/>
</dbReference>
<gene>
    <name evidence="8" type="ORF">PNOK_0837400</name>
</gene>
<keyword evidence="9" id="KW-1185">Reference proteome</keyword>
<protein>
    <submittedName>
        <fullName evidence="8">MFS polyamine transporter</fullName>
    </submittedName>
</protein>
<evidence type="ECO:0000256" key="2">
    <source>
        <dbReference type="ARBA" id="ARBA00022692"/>
    </source>
</evidence>
<dbReference type="InterPro" id="IPR036259">
    <property type="entry name" value="MFS_trans_sf"/>
</dbReference>
<dbReference type="Gene3D" id="1.20.1250.20">
    <property type="entry name" value="MFS general substrate transporter like domains"/>
    <property type="match status" value="1"/>
</dbReference>
<evidence type="ECO:0000256" key="4">
    <source>
        <dbReference type="ARBA" id="ARBA00023136"/>
    </source>
</evidence>
<evidence type="ECO:0000256" key="3">
    <source>
        <dbReference type="ARBA" id="ARBA00022989"/>
    </source>
</evidence>